<reference evidence="15 16" key="1">
    <citation type="journal article" date="2024" name="Nat. Commun.">
        <title>Phylogenomics reveals the evolutionary origins of lichenization in chlorophyte algae.</title>
        <authorList>
            <person name="Puginier C."/>
            <person name="Libourel C."/>
            <person name="Otte J."/>
            <person name="Skaloud P."/>
            <person name="Haon M."/>
            <person name="Grisel S."/>
            <person name="Petersen M."/>
            <person name="Berrin J.G."/>
            <person name="Delaux P.M."/>
            <person name="Dal Grande F."/>
            <person name="Keller J."/>
        </authorList>
    </citation>
    <scope>NUCLEOTIDE SEQUENCE [LARGE SCALE GENOMIC DNA]</scope>
    <source>
        <strain evidence="15 16">SAG 2036</strain>
    </source>
</reference>
<dbReference type="PANTHER" id="PTHR12497">
    <property type="entry name" value="TAZ PROTEIN TAFAZZIN"/>
    <property type="match status" value="1"/>
</dbReference>
<keyword evidence="6" id="KW-0443">Lipid metabolism</keyword>
<evidence type="ECO:0000256" key="11">
    <source>
        <dbReference type="ARBA" id="ARBA00047906"/>
    </source>
</evidence>
<evidence type="ECO:0000256" key="3">
    <source>
        <dbReference type="ARBA" id="ARBA00022679"/>
    </source>
</evidence>
<keyword evidence="3" id="KW-0808">Transferase</keyword>
<dbReference type="GO" id="GO:0005743">
    <property type="term" value="C:mitochondrial inner membrane"/>
    <property type="evidence" value="ECO:0007669"/>
    <property type="project" value="UniProtKB-SubCell"/>
</dbReference>
<dbReference type="SMART" id="SM00563">
    <property type="entry name" value="PlsC"/>
    <property type="match status" value="1"/>
</dbReference>
<gene>
    <name evidence="15" type="ORF">WJX73_005063</name>
</gene>
<dbReference type="Proteomes" id="UP001465755">
    <property type="component" value="Unassembled WGS sequence"/>
</dbReference>
<comment type="catalytic activity">
    <reaction evidence="11">
        <text>1'-[1,2-diacyl-sn-glycero-3-phospho],3'-[1-acyl-sn-glycero-3-phospho]-glycerol + a 1,2-diacyl-sn-glycero-3-phosphocholine = a cardiolipin + a 1-acyl-sn-glycero-3-phosphocholine</text>
        <dbReference type="Rhea" id="RHEA:33731"/>
        <dbReference type="ChEBI" id="CHEBI:57643"/>
        <dbReference type="ChEBI" id="CHEBI:58168"/>
        <dbReference type="ChEBI" id="CHEBI:62237"/>
        <dbReference type="ChEBI" id="CHEBI:64743"/>
    </reaction>
    <physiologicalReaction direction="left-to-right" evidence="11">
        <dbReference type="Rhea" id="RHEA:33732"/>
    </physiologicalReaction>
    <physiologicalReaction direction="right-to-left" evidence="11">
        <dbReference type="Rhea" id="RHEA:33733"/>
    </physiologicalReaction>
</comment>
<dbReference type="GO" id="GO:0005741">
    <property type="term" value="C:mitochondrial outer membrane"/>
    <property type="evidence" value="ECO:0007669"/>
    <property type="project" value="UniProtKB-SubCell"/>
</dbReference>
<dbReference type="EMBL" id="JALJOQ010000001">
    <property type="protein sequence ID" value="KAK9815022.1"/>
    <property type="molecule type" value="Genomic_DNA"/>
</dbReference>
<dbReference type="InterPro" id="IPR002123">
    <property type="entry name" value="Plipid/glycerol_acylTrfase"/>
</dbReference>
<keyword evidence="4" id="KW-1000">Mitochondrion outer membrane</keyword>
<evidence type="ECO:0000256" key="6">
    <source>
        <dbReference type="ARBA" id="ARBA00023098"/>
    </source>
</evidence>
<proteinExistence type="inferred from homology"/>
<evidence type="ECO:0000256" key="7">
    <source>
        <dbReference type="ARBA" id="ARBA00023128"/>
    </source>
</evidence>
<dbReference type="GO" id="GO:0008374">
    <property type="term" value="F:O-acyltransferase activity"/>
    <property type="evidence" value="ECO:0007669"/>
    <property type="project" value="TreeGrafter"/>
</dbReference>
<organism evidence="15 16">
    <name type="scientific">Symbiochloris irregularis</name>
    <dbReference type="NCBI Taxonomy" id="706552"/>
    <lineage>
        <taxon>Eukaryota</taxon>
        <taxon>Viridiplantae</taxon>
        <taxon>Chlorophyta</taxon>
        <taxon>core chlorophytes</taxon>
        <taxon>Trebouxiophyceae</taxon>
        <taxon>Trebouxiales</taxon>
        <taxon>Trebouxiaceae</taxon>
        <taxon>Symbiochloris</taxon>
    </lineage>
</organism>
<dbReference type="SUPFAM" id="SSF69593">
    <property type="entry name" value="Glycerol-3-phosphate (1)-acyltransferase"/>
    <property type="match status" value="1"/>
</dbReference>
<evidence type="ECO:0000313" key="15">
    <source>
        <dbReference type="EMBL" id="KAK9815022.1"/>
    </source>
</evidence>
<evidence type="ECO:0000256" key="13">
    <source>
        <dbReference type="SAM" id="MobiDB-lite"/>
    </source>
</evidence>
<evidence type="ECO:0000256" key="10">
    <source>
        <dbReference type="ARBA" id="ARBA00024323"/>
    </source>
</evidence>
<dbReference type="PANTHER" id="PTHR12497:SF0">
    <property type="entry name" value="TAFAZZIN"/>
    <property type="match status" value="1"/>
</dbReference>
<evidence type="ECO:0000313" key="16">
    <source>
        <dbReference type="Proteomes" id="UP001465755"/>
    </source>
</evidence>
<comment type="subcellular location">
    <subcellularLocation>
        <location evidence="1">Mitochondrion inner membrane</location>
        <topology evidence="1">Peripheral membrane protein</topology>
        <orientation evidence="1">Intermembrane side</orientation>
    </subcellularLocation>
    <subcellularLocation>
        <location evidence="10">Mitochondrion outer membrane</location>
        <topology evidence="10">Peripheral membrane protein</topology>
        <orientation evidence="10">Intermembrane side</orientation>
    </subcellularLocation>
</comment>
<name>A0AAW1Q3S2_9CHLO</name>
<evidence type="ECO:0000256" key="12">
    <source>
        <dbReference type="RuleBase" id="RU365062"/>
    </source>
</evidence>
<evidence type="ECO:0000256" key="2">
    <source>
        <dbReference type="ARBA" id="ARBA00010524"/>
    </source>
</evidence>
<keyword evidence="9" id="KW-0012">Acyltransferase</keyword>
<keyword evidence="5" id="KW-0999">Mitochondrion inner membrane</keyword>
<evidence type="ECO:0000256" key="4">
    <source>
        <dbReference type="ARBA" id="ARBA00022787"/>
    </source>
</evidence>
<accession>A0AAW1Q3S2</accession>
<protein>
    <recommendedName>
        <fullName evidence="12">Tafazzin family protein</fullName>
    </recommendedName>
</protein>
<keyword evidence="16" id="KW-1185">Reference proteome</keyword>
<evidence type="ECO:0000256" key="9">
    <source>
        <dbReference type="ARBA" id="ARBA00023315"/>
    </source>
</evidence>
<feature type="region of interest" description="Disordered" evidence="13">
    <location>
        <begin position="231"/>
        <end position="263"/>
    </location>
</feature>
<dbReference type="AlphaFoldDB" id="A0AAW1Q3S2"/>
<comment type="similarity">
    <text evidence="2 12">Belongs to the taffazin family.</text>
</comment>
<keyword evidence="7" id="KW-0496">Mitochondrion</keyword>
<dbReference type="InterPro" id="IPR000872">
    <property type="entry name" value="Tafazzin"/>
</dbReference>
<sequence length="263" mass="28807">MTRPDADQLVLKVLNTTEVRNGQSLLEAVEHRDPEVGLVTVCNHTSTIDDPFVIATLLPVRFLWQERLHHKTRWSLCAKEICFQNAVLEQFFRSGKVMPIERGQGLHQQAMRVAGARAAIGDWVHLFPEGKVIYGGSLGRCKWGVGKVVCDCVNKSGRAPVVLPFFHSGMGHVMPKGSVVPSVGKHVTVTVGQPLDVSDLTPLCGAKAEDDQHKAWRSITERIASALQELEARTPPNRVQIEGHGKPAAPGQQQPPLEPHPTA</sequence>
<comment type="caution">
    <text evidence="15">The sequence shown here is derived from an EMBL/GenBank/DDBJ whole genome shotgun (WGS) entry which is preliminary data.</text>
</comment>
<evidence type="ECO:0000259" key="14">
    <source>
        <dbReference type="SMART" id="SM00563"/>
    </source>
</evidence>
<evidence type="ECO:0000256" key="5">
    <source>
        <dbReference type="ARBA" id="ARBA00022792"/>
    </source>
</evidence>
<feature type="domain" description="Phospholipid/glycerol acyltransferase" evidence="14">
    <location>
        <begin position="38"/>
        <end position="170"/>
    </location>
</feature>
<keyword evidence="8" id="KW-0472">Membrane</keyword>
<dbReference type="CDD" id="cd07989">
    <property type="entry name" value="LPLAT_AGPAT-like"/>
    <property type="match status" value="1"/>
</dbReference>
<dbReference type="PRINTS" id="PR00979">
    <property type="entry name" value="TAFAZZIN"/>
</dbReference>
<dbReference type="GO" id="GO:0006644">
    <property type="term" value="P:phospholipid metabolic process"/>
    <property type="evidence" value="ECO:0007669"/>
    <property type="project" value="InterPro"/>
</dbReference>
<dbReference type="Pfam" id="PF01553">
    <property type="entry name" value="Acyltransferase"/>
    <property type="match status" value="1"/>
</dbReference>
<evidence type="ECO:0000256" key="8">
    <source>
        <dbReference type="ARBA" id="ARBA00023136"/>
    </source>
</evidence>
<evidence type="ECO:0000256" key="1">
    <source>
        <dbReference type="ARBA" id="ARBA00004137"/>
    </source>
</evidence>